<dbReference type="Proteomes" id="UP000720124">
    <property type="component" value="Unassembled WGS sequence"/>
</dbReference>
<dbReference type="InterPro" id="IPR036388">
    <property type="entry name" value="WH-like_DNA-bd_sf"/>
</dbReference>
<dbReference type="SMART" id="SM00345">
    <property type="entry name" value="HTH_GNTR"/>
    <property type="match status" value="1"/>
</dbReference>
<dbReference type="InterPro" id="IPR000524">
    <property type="entry name" value="Tscrpt_reg_HTH_GntR"/>
</dbReference>
<keyword evidence="5" id="KW-0804">Transcription</keyword>
<dbReference type="InterPro" id="IPR036390">
    <property type="entry name" value="WH_DNA-bd_sf"/>
</dbReference>
<dbReference type="EMBL" id="JABTXI010000011">
    <property type="protein sequence ID" value="MBY3593002.1"/>
    <property type="molecule type" value="Genomic_DNA"/>
</dbReference>
<dbReference type="SUPFAM" id="SSF46785">
    <property type="entry name" value="Winged helix' DNA-binding domain"/>
    <property type="match status" value="1"/>
</dbReference>
<dbReference type="SUPFAM" id="SSF53383">
    <property type="entry name" value="PLP-dependent transferases"/>
    <property type="match status" value="1"/>
</dbReference>
<dbReference type="PRINTS" id="PR00035">
    <property type="entry name" value="HTHGNTR"/>
</dbReference>
<keyword evidence="8" id="KW-1185">Reference proteome</keyword>
<dbReference type="CDD" id="cd00609">
    <property type="entry name" value="AAT_like"/>
    <property type="match status" value="1"/>
</dbReference>
<keyword evidence="7" id="KW-0808">Transferase</keyword>
<dbReference type="InterPro" id="IPR015421">
    <property type="entry name" value="PyrdxlP-dep_Trfase_major"/>
</dbReference>
<dbReference type="Gene3D" id="1.10.10.10">
    <property type="entry name" value="Winged helix-like DNA-binding domain superfamily/Winged helix DNA-binding domain"/>
    <property type="match status" value="1"/>
</dbReference>
<evidence type="ECO:0000256" key="5">
    <source>
        <dbReference type="ARBA" id="ARBA00023163"/>
    </source>
</evidence>
<dbReference type="InterPro" id="IPR015424">
    <property type="entry name" value="PyrdxlP-dep_Trfase"/>
</dbReference>
<dbReference type="PANTHER" id="PTHR46577">
    <property type="entry name" value="HTH-TYPE TRANSCRIPTIONAL REGULATORY PROTEIN GABR"/>
    <property type="match status" value="1"/>
</dbReference>
<comment type="caution">
    <text evidence="7">The sequence shown here is derived from an EMBL/GenBank/DDBJ whole genome shotgun (WGS) entry which is preliminary data.</text>
</comment>
<evidence type="ECO:0000313" key="8">
    <source>
        <dbReference type="Proteomes" id="UP000720124"/>
    </source>
</evidence>
<dbReference type="Gene3D" id="3.40.640.10">
    <property type="entry name" value="Type I PLP-dependent aspartate aminotransferase-like (Major domain)"/>
    <property type="match status" value="1"/>
</dbReference>
<keyword evidence="4" id="KW-0238">DNA-binding</keyword>
<dbReference type="CDD" id="cd07377">
    <property type="entry name" value="WHTH_GntR"/>
    <property type="match status" value="1"/>
</dbReference>
<evidence type="ECO:0000259" key="6">
    <source>
        <dbReference type="PROSITE" id="PS50949"/>
    </source>
</evidence>
<comment type="similarity">
    <text evidence="1">In the C-terminal section; belongs to the class-I pyridoxal-phosphate-dependent aminotransferase family.</text>
</comment>
<name>A0ABS7LNE4_9HYPH</name>
<dbReference type="PROSITE" id="PS50949">
    <property type="entry name" value="HTH_GNTR"/>
    <property type="match status" value="1"/>
</dbReference>
<dbReference type="InterPro" id="IPR051446">
    <property type="entry name" value="HTH_trans_reg/aminotransferase"/>
</dbReference>
<protein>
    <submittedName>
        <fullName evidence="7">PLP-dependent aminotransferase family protein</fullName>
    </submittedName>
</protein>
<evidence type="ECO:0000256" key="1">
    <source>
        <dbReference type="ARBA" id="ARBA00005384"/>
    </source>
</evidence>
<proteinExistence type="inferred from homology"/>
<accession>A0ABS7LNE4</accession>
<evidence type="ECO:0000256" key="2">
    <source>
        <dbReference type="ARBA" id="ARBA00022898"/>
    </source>
</evidence>
<evidence type="ECO:0000313" key="7">
    <source>
        <dbReference type="EMBL" id="MBY3593002.1"/>
    </source>
</evidence>
<dbReference type="Pfam" id="PF00392">
    <property type="entry name" value="GntR"/>
    <property type="match status" value="1"/>
</dbReference>
<feature type="domain" description="HTH gntR-type" evidence="6">
    <location>
        <begin position="29"/>
        <end position="97"/>
    </location>
</feature>
<keyword evidence="3" id="KW-0805">Transcription regulation</keyword>
<keyword evidence="7" id="KW-0032">Aminotransferase</keyword>
<evidence type="ECO:0000256" key="3">
    <source>
        <dbReference type="ARBA" id="ARBA00023015"/>
    </source>
</evidence>
<gene>
    <name evidence="7" type="ORF">HJA87_24420</name>
</gene>
<dbReference type="InterPro" id="IPR004839">
    <property type="entry name" value="Aminotransferase_I/II_large"/>
</dbReference>
<organism evidence="7 8">
    <name type="scientific">Rhizobium bangladeshense</name>
    <dbReference type="NCBI Taxonomy" id="1138189"/>
    <lineage>
        <taxon>Bacteria</taxon>
        <taxon>Pseudomonadati</taxon>
        <taxon>Pseudomonadota</taxon>
        <taxon>Alphaproteobacteria</taxon>
        <taxon>Hyphomicrobiales</taxon>
        <taxon>Rhizobiaceae</taxon>
        <taxon>Rhizobium/Agrobacterium group</taxon>
        <taxon>Rhizobium</taxon>
    </lineage>
</organism>
<evidence type="ECO:0000256" key="4">
    <source>
        <dbReference type="ARBA" id="ARBA00023125"/>
    </source>
</evidence>
<dbReference type="PANTHER" id="PTHR46577:SF1">
    <property type="entry name" value="HTH-TYPE TRANSCRIPTIONAL REGULATORY PROTEIN GABR"/>
    <property type="match status" value="1"/>
</dbReference>
<reference evidence="7 8" key="1">
    <citation type="submission" date="2020-06" db="EMBL/GenBank/DDBJ databases">
        <title>Global-level population genomics: horizontal gene transfer, symbiosis and evolution in Rhizobia.</title>
        <authorList>
            <person name="Gai Y."/>
        </authorList>
    </citation>
    <scope>NUCLEOTIDE SEQUENCE [LARGE SCALE GENOMIC DNA]</scope>
    <source>
        <strain evidence="7 8">PLR6_1b</strain>
    </source>
</reference>
<dbReference type="Pfam" id="PF00155">
    <property type="entry name" value="Aminotran_1_2"/>
    <property type="match status" value="1"/>
</dbReference>
<dbReference type="GO" id="GO:0008483">
    <property type="term" value="F:transaminase activity"/>
    <property type="evidence" value="ECO:0007669"/>
    <property type="project" value="UniProtKB-KW"/>
</dbReference>
<sequence>MKPLGTNNSQAVTDVTWRRLFGALTKDGQALNLQIRRMIVHAIETGMLSKNTRLPSTRQLASLLGIARNTVTTAYQSLIDEGFLVSRERSGIFVAAGGNGRIKARHQADAVDDWSSRFAIKPSGLRQICKPRNWLDYAYPFLFGQYDPALFPTNNWREAVRAASSVKEIQGWAGDMIDDDDPDLVEQLQVQVLPRRGIFAGKGEIIVTIGSQQALSMLVQLLVGPTTAVGIEDPGYPDVRNMVSLATRNIVGLTLDRHGVLPDDDFVSRDVTFLTVSHQCPTTAVMPLDRRQQLLQIASRENVVIVEDDYEADLSIESDGDIPSLKSLDAEGRVIYVGSFSKVLAPGLRVGYIVAPPPVISELRVLRRLMLRHPPTNNQRALANFIALGHYRQHLGRTGAVMLERANLIADRLPDLVPSCRIIRGQGATSFWIEGPPGFDGRQLMDLARQSGVLVEAGDIFFADPLAGRRYLRLGFGSIATHRIEAGLFRLAKLIEKSVERSGTGLRDHGRQPGCHPAILV</sequence>
<keyword evidence="2" id="KW-0663">Pyridoxal phosphate</keyword>